<reference evidence="4 5" key="1">
    <citation type="journal article" date="2010" name="Proc. Natl. Acad. Sci. U.S.A.">
        <title>Enigmatic, ultrasmall, uncultivated Archaea.</title>
        <authorList>
            <person name="Baker B.J."/>
            <person name="Comolli L.R."/>
            <person name="Dick G.J."/>
            <person name="Hauser L.J."/>
            <person name="Hyatt D."/>
            <person name="Dill B.D."/>
            <person name="Land M.L."/>
            <person name="Verberkmoes N.C."/>
            <person name="Hettich R.L."/>
            <person name="Banfield J.F."/>
        </authorList>
    </citation>
    <scope>NUCLEOTIDE SEQUENCE [LARGE SCALE GENOMIC DNA]</scope>
</reference>
<proteinExistence type="predicted"/>
<evidence type="ECO:0000259" key="3">
    <source>
        <dbReference type="PROSITE" id="PS50835"/>
    </source>
</evidence>
<keyword evidence="2" id="KW-0812">Transmembrane</keyword>
<gene>
    <name evidence="4" type="ORF">BJBARM4_0961</name>
</gene>
<dbReference type="EMBL" id="GG730077">
    <property type="protein sequence ID" value="EEZ92480.1"/>
    <property type="molecule type" value="Genomic_DNA"/>
</dbReference>
<name>D2EGR0_PARA4</name>
<feature type="region of interest" description="Disordered" evidence="1">
    <location>
        <begin position="452"/>
        <end position="477"/>
    </location>
</feature>
<dbReference type="PROSITE" id="PS50835">
    <property type="entry name" value="IG_LIKE"/>
    <property type="match status" value="1"/>
</dbReference>
<accession>D2EGR0</accession>
<organism evidence="4 5">
    <name type="scientific">Candidatus Parvarchaeum acidiphilum ARMAN-4</name>
    <dbReference type="NCBI Taxonomy" id="662760"/>
    <lineage>
        <taxon>Archaea</taxon>
        <taxon>Candidatus Parvarchaeota</taxon>
        <taxon>Candidatus Parvarchaeum</taxon>
    </lineage>
</organism>
<protein>
    <recommendedName>
        <fullName evidence="3">Ig-like domain-containing protein</fullName>
    </recommendedName>
</protein>
<evidence type="ECO:0000313" key="4">
    <source>
        <dbReference type="EMBL" id="EEZ92480.1"/>
    </source>
</evidence>
<feature type="transmembrane region" description="Helical" evidence="2">
    <location>
        <begin position="21"/>
        <end position="42"/>
    </location>
</feature>
<feature type="domain" description="Ig-like" evidence="3">
    <location>
        <begin position="459"/>
        <end position="571"/>
    </location>
</feature>
<dbReference type="Proteomes" id="UP000009375">
    <property type="component" value="Unassembled WGS sequence"/>
</dbReference>
<sequence length="1394" mass="147381">MQIKVIKQGQSAIESLMTYGWMILLIVAVLVIIYSLGVFSPLNFVSAAPTTSGFTGVEVTTVVANYTYFEFYITNSLSVPINLNKFLLTYNNTKFSNISCQYLTLSPGQNSICFGKLNLAKTRDSASLGISFSISSNINASSNGTISFVPANTKLYLPSIITEFTEEGLPSGYQWWVDYAGINHSSTGTEILFASSASYHSFIVSNLTINGCTFSALPASGTLEAGRLENIIFLNSCAATFIEKELPTGTEWKVTYAGVTNSSTTNLLLFTNEKSGTYTFSVNNVIVQGCTYTPSPSSGSLAVGGYQYIRFLGQCITTFKETGLPINYGWSVTYEKITKTNTTSNIYYFGAPGNFSYSIATLSNSSSSPDCTTTYTPSPSSGSAEAGTTTSISFSASTTCTTTFDESNLPSGYTWTVDYNSVSKSSSTSSIIFTNTFSGVNVPTYSYSVTTLSNSSSSPDCTTTYTPSPSSGSAEAGTTTSISFSASTTCTTTFDESNLPSGYTWTVDYNSVSKSSSTSSISFSNSFSGVTPPTYSYSVTTLSNSTLGCTTTYTPSPSSGSAEAGTTTSISFSASTTCTTTFDESNLPSGYTWDVTYDGTTSSETAPSSISFPNTVSGSSIPTYSYSVTTLSNSTLGCTTTYTPSPSSGSAEAGTTTSISFSASTTCTTTFDESNLPSGYTWTVDYDSATKSATTPSSIPFSTTFQGSDYSLSYTASATADISNGGVCTASASVTLGETYTFTNWVCEFPFIIENTQSVSTSAPFQEEATISLSDFSGYAASNLQNAEFFYSNGTVIPSWLAEYSSSSATWFLKIGGGIPANSELNIELGFALPTSTVLFNNVNDGEAPTLSSTYGEYDNGANVFNLYSNFAGTSLPSGFTEYVSSGSSISISNGITFNLGDSVDPSYAFILDSSEHPDSVADAEVTSLPVTQDETHLFQGFTSSPIGNGISNYVGISFAATCGDVDHGFTLSNVSSISSTSATLSAPAILSSSNSFVSGYENYSRVLTSTQNAISSDTYPVLGTQSVGSGSGCVDTETTSYKWYAVRSEPPNGVMPIMFEKPVLPSGIIDYAPVVITNNQSSATAAPFQQEIVVNSNDFSSYEASNLQNVEFFNSNGQIIPSWLELGNSTYGSTVYWLKLSSGIPASSSEIVYIGFASTSTNLFNSNNVGEAPTLSSTYGEYDDGPNVFNYYTNFNGTSLPNSFEAYNEPSYISVDNGVTLSQDSGNPAIEYTSDIAPDTTAVMTGEKIYDPNGGEKMFSYDPQFGYVQDGESDGGLGNRFGTQYNIGIVTSKNTDVPSVYTNMPISTSSSVSAAPLDTSVIWLSTSNLIYVLSSVNNVLYQESTTDLSTSSEEFYYETGGTNSPKITVYYSALLAVPPNGVMPGSYIGSVLS</sequence>
<keyword evidence="2" id="KW-0472">Membrane</keyword>
<evidence type="ECO:0000256" key="1">
    <source>
        <dbReference type="SAM" id="MobiDB-lite"/>
    </source>
</evidence>
<evidence type="ECO:0000256" key="2">
    <source>
        <dbReference type="SAM" id="Phobius"/>
    </source>
</evidence>
<evidence type="ECO:0000313" key="5">
    <source>
        <dbReference type="Proteomes" id="UP000009375"/>
    </source>
</evidence>
<dbReference type="InterPro" id="IPR007110">
    <property type="entry name" value="Ig-like_dom"/>
</dbReference>
<keyword evidence="2" id="KW-1133">Transmembrane helix</keyword>